<evidence type="ECO:0000313" key="2">
    <source>
        <dbReference type="Proteomes" id="UP001363035"/>
    </source>
</evidence>
<gene>
    <name evidence="1" type="ORF">VJ786_15970</name>
</gene>
<sequence>PISTSASLSCAKLKLLISTNLIAFSTLQRYVKNYSLSIEWEVTDYIPDSDMKGWILNDEKFNRDK</sequence>
<protein>
    <submittedName>
        <fullName evidence="1">Uncharacterized protein</fullName>
    </submittedName>
</protein>
<feature type="non-terminal residue" evidence="1">
    <location>
        <position position="1"/>
    </location>
</feature>
<keyword evidence="2" id="KW-1185">Reference proteome</keyword>
<dbReference type="Proteomes" id="UP001363035">
    <property type="component" value="Unassembled WGS sequence"/>
</dbReference>
<accession>A0ABU8I9I5</accession>
<comment type="caution">
    <text evidence="1">The sequence shown here is derived from an EMBL/GenBank/DDBJ whole genome shotgun (WGS) entry which is preliminary data.</text>
</comment>
<reference evidence="1 2" key="1">
    <citation type="submission" date="2024-01" db="EMBL/GenBank/DDBJ databases">
        <title>Sphingobacterium tenebrionis sp. nov., a novel endophyte isolated from tenebrio molitor intestines.</title>
        <authorList>
            <person name="Zhang C."/>
        </authorList>
    </citation>
    <scope>NUCLEOTIDE SEQUENCE [LARGE SCALE GENOMIC DNA]</scope>
    <source>
        <strain evidence="1 2">PU5-4</strain>
    </source>
</reference>
<dbReference type="RefSeq" id="WP_336558025.1">
    <property type="nucleotide sequence ID" value="NZ_JAYLLN010000059.1"/>
</dbReference>
<dbReference type="EMBL" id="JAYLLN010000059">
    <property type="protein sequence ID" value="MEI5986402.1"/>
    <property type="molecule type" value="Genomic_DNA"/>
</dbReference>
<name>A0ABU8I9I5_9SPHI</name>
<organism evidence="1 2">
    <name type="scientific">Sphingobacterium tenebrionis</name>
    <dbReference type="NCBI Taxonomy" id="3111775"/>
    <lineage>
        <taxon>Bacteria</taxon>
        <taxon>Pseudomonadati</taxon>
        <taxon>Bacteroidota</taxon>
        <taxon>Sphingobacteriia</taxon>
        <taxon>Sphingobacteriales</taxon>
        <taxon>Sphingobacteriaceae</taxon>
        <taxon>Sphingobacterium</taxon>
    </lineage>
</organism>
<proteinExistence type="predicted"/>
<evidence type="ECO:0000313" key="1">
    <source>
        <dbReference type="EMBL" id="MEI5986402.1"/>
    </source>
</evidence>